<dbReference type="EMBL" id="NHYD01001859">
    <property type="protein sequence ID" value="PPQ89536.1"/>
    <property type="molecule type" value="Genomic_DNA"/>
</dbReference>
<dbReference type="GO" id="GO:0003676">
    <property type="term" value="F:nucleic acid binding"/>
    <property type="evidence" value="ECO:0007669"/>
    <property type="project" value="InterPro"/>
</dbReference>
<dbReference type="InterPro" id="IPR038545">
    <property type="entry name" value="Znf_DBF_sf"/>
</dbReference>
<dbReference type="SMART" id="SM00586">
    <property type="entry name" value="ZnF_DBF"/>
    <property type="match status" value="1"/>
</dbReference>
<dbReference type="InterPro" id="IPR036420">
    <property type="entry name" value="BRCT_dom_sf"/>
</dbReference>
<evidence type="ECO:0000256" key="3">
    <source>
        <dbReference type="ARBA" id="ARBA00022833"/>
    </source>
</evidence>
<dbReference type="Pfam" id="PF07535">
    <property type="entry name" value="zf-DBF"/>
    <property type="match status" value="1"/>
</dbReference>
<dbReference type="InterPro" id="IPR051590">
    <property type="entry name" value="Replication_Regulatory_Kinase"/>
</dbReference>
<protein>
    <recommendedName>
        <fullName evidence="6">DBF4-type domain-containing protein</fullName>
    </recommendedName>
</protein>
<keyword evidence="1" id="KW-0479">Metal-binding</keyword>
<dbReference type="GO" id="GO:0008270">
    <property type="term" value="F:zinc ion binding"/>
    <property type="evidence" value="ECO:0007669"/>
    <property type="project" value="UniProtKB-KW"/>
</dbReference>
<dbReference type="Gene3D" id="6.10.250.3410">
    <property type="entry name" value="DBF zinc finger"/>
    <property type="match status" value="1"/>
</dbReference>
<dbReference type="GO" id="GO:1901987">
    <property type="term" value="P:regulation of cell cycle phase transition"/>
    <property type="evidence" value="ECO:0007669"/>
    <property type="project" value="TreeGrafter"/>
</dbReference>
<evidence type="ECO:0000256" key="2">
    <source>
        <dbReference type="ARBA" id="ARBA00022771"/>
    </source>
</evidence>
<dbReference type="SUPFAM" id="SSF52113">
    <property type="entry name" value="BRCT domain"/>
    <property type="match status" value="1"/>
</dbReference>
<feature type="domain" description="DBF4-type" evidence="6">
    <location>
        <begin position="500"/>
        <end position="549"/>
    </location>
</feature>
<keyword evidence="8" id="KW-1185">Reference proteome</keyword>
<gene>
    <name evidence="7" type="ORF">CVT25_012208</name>
</gene>
<keyword evidence="2 4" id="KW-0863">Zinc-finger</keyword>
<evidence type="ECO:0000313" key="8">
    <source>
        <dbReference type="Proteomes" id="UP000283269"/>
    </source>
</evidence>
<dbReference type="PROSITE" id="PS51265">
    <property type="entry name" value="ZF_DBF4"/>
    <property type="match status" value="1"/>
</dbReference>
<dbReference type="FunCoup" id="A0A409XFK2">
    <property type="interactions" value="84"/>
</dbReference>
<accession>A0A409XFK2</accession>
<dbReference type="FunFam" id="6.10.250.3410:FF:000001">
    <property type="entry name" value="Protein DBF4 homolog A"/>
    <property type="match status" value="1"/>
</dbReference>
<evidence type="ECO:0000256" key="4">
    <source>
        <dbReference type="PROSITE-ProRule" id="PRU00600"/>
    </source>
</evidence>
<reference evidence="7 8" key="1">
    <citation type="journal article" date="2018" name="Evol. Lett.">
        <title>Horizontal gene cluster transfer increased hallucinogenic mushroom diversity.</title>
        <authorList>
            <person name="Reynolds H.T."/>
            <person name="Vijayakumar V."/>
            <person name="Gluck-Thaler E."/>
            <person name="Korotkin H.B."/>
            <person name="Matheny P.B."/>
            <person name="Slot J.C."/>
        </authorList>
    </citation>
    <scope>NUCLEOTIDE SEQUENCE [LARGE SCALE GENOMIC DNA]</scope>
    <source>
        <strain evidence="7 8">2631</strain>
    </source>
</reference>
<evidence type="ECO:0000313" key="7">
    <source>
        <dbReference type="EMBL" id="PPQ89536.1"/>
    </source>
</evidence>
<feature type="compositionally biased region" description="Basic and acidic residues" evidence="5">
    <location>
        <begin position="331"/>
        <end position="356"/>
    </location>
</feature>
<dbReference type="STRING" id="93625.A0A409XFK2"/>
<dbReference type="GO" id="GO:0010571">
    <property type="term" value="P:positive regulation of nuclear cell cycle DNA replication"/>
    <property type="evidence" value="ECO:0007669"/>
    <property type="project" value="TreeGrafter"/>
</dbReference>
<dbReference type="OrthoDB" id="21380at2759"/>
<dbReference type="PANTHER" id="PTHR15375:SF26">
    <property type="entry name" value="PROTEIN CHIFFON"/>
    <property type="match status" value="1"/>
</dbReference>
<feature type="region of interest" description="Disordered" evidence="5">
    <location>
        <begin position="331"/>
        <end position="367"/>
    </location>
</feature>
<dbReference type="InterPro" id="IPR013939">
    <property type="entry name" value="Regulatory_Dfp1/Him1"/>
</dbReference>
<dbReference type="AlphaFoldDB" id="A0A409XFK2"/>
<evidence type="ECO:0000256" key="1">
    <source>
        <dbReference type="ARBA" id="ARBA00022723"/>
    </source>
</evidence>
<comment type="caution">
    <text evidence="7">The sequence shown here is derived from an EMBL/GenBank/DDBJ whole genome shotgun (WGS) entry which is preliminary data.</text>
</comment>
<dbReference type="InParanoid" id="A0A409XFK2"/>
<dbReference type="PANTHER" id="PTHR15375">
    <property type="entry name" value="ACTIVATOR OF S-PHASE KINASE-RELATED"/>
    <property type="match status" value="1"/>
</dbReference>
<evidence type="ECO:0000259" key="6">
    <source>
        <dbReference type="PROSITE" id="PS51265"/>
    </source>
</evidence>
<dbReference type="Pfam" id="PF08630">
    <property type="entry name" value="Dfp1_Him1_M"/>
    <property type="match status" value="1"/>
</dbReference>
<name>A0A409XFK2_PSICY</name>
<feature type="compositionally biased region" description="Basic and acidic residues" evidence="5">
    <location>
        <begin position="69"/>
        <end position="81"/>
    </location>
</feature>
<dbReference type="Gene3D" id="3.40.50.10190">
    <property type="entry name" value="BRCT domain"/>
    <property type="match status" value="1"/>
</dbReference>
<dbReference type="GO" id="GO:0031431">
    <property type="term" value="C:Dbf4-dependent protein kinase complex"/>
    <property type="evidence" value="ECO:0007669"/>
    <property type="project" value="TreeGrafter"/>
</dbReference>
<dbReference type="InterPro" id="IPR006572">
    <property type="entry name" value="Znf_DBF"/>
</dbReference>
<feature type="compositionally biased region" description="Polar residues" evidence="5">
    <location>
        <begin position="12"/>
        <end position="33"/>
    </location>
</feature>
<proteinExistence type="predicted"/>
<dbReference type="GO" id="GO:0043539">
    <property type="term" value="F:protein serine/threonine kinase activator activity"/>
    <property type="evidence" value="ECO:0007669"/>
    <property type="project" value="TreeGrafter"/>
</dbReference>
<feature type="compositionally biased region" description="Polar residues" evidence="5">
    <location>
        <begin position="47"/>
        <end position="67"/>
    </location>
</feature>
<keyword evidence="3" id="KW-0862">Zinc</keyword>
<organism evidence="7 8">
    <name type="scientific">Psilocybe cyanescens</name>
    <dbReference type="NCBI Taxonomy" id="93625"/>
    <lineage>
        <taxon>Eukaryota</taxon>
        <taxon>Fungi</taxon>
        <taxon>Dikarya</taxon>
        <taxon>Basidiomycota</taxon>
        <taxon>Agaricomycotina</taxon>
        <taxon>Agaricomycetes</taxon>
        <taxon>Agaricomycetidae</taxon>
        <taxon>Agaricales</taxon>
        <taxon>Agaricineae</taxon>
        <taxon>Strophariaceae</taxon>
        <taxon>Psilocybe</taxon>
    </lineage>
</organism>
<evidence type="ECO:0000256" key="5">
    <source>
        <dbReference type="SAM" id="MobiDB-lite"/>
    </source>
</evidence>
<sequence>MATYPPVRRPLTNRSVQGPSNPSPSKQTRTVSGSKRPLSPDHGDFHASSTVKRARSANTQETPTPQDSRGPEKGKKASERIEREQKAIEFKDKYSRAFPTFKFYFDYENVGPKDAVQLKSMILRLGGVMEAFFSSSVTHLITNYAVPNPDKENSQVTTKVNNNQNALRSPIKLLGRGGESVTSCSVVNKALEFNMKIWSTAKLESVLTRTINSPVSQKPTACNRFSRIEPAPQQRSLSRLLQKEKIHGTTERDPDQKRHDYRYFARGSCFVLLEDIHGELATIAAHEYPPFKERDKLSKKPWPVLHCHPLARNPFTPFDDREKRRWERLQQAEKNQEDERMAKKKREIETMKRKAESYTQGKGKGDLRRSVSVNNLHRRHSVPVGGTHDRVIDLDADYDDHKSANASGYIAASGNSVGITSTTGTTSTSGRVGRNAPLSSAITQSLQQHVVTSRKPPAKVKVDKVEAIGAMGPPSKVPIKQPVLKKSKSTNTLKLPKREEGVKPGYCESCRAKFSDFSTHTDSRKHRKFASNPDNFRALDDVINRIQRKTVQGVDRERVESDLRLFERCKQNAHKRHTYASSTHALSSP</sequence>
<feature type="region of interest" description="Disordered" evidence="5">
    <location>
        <begin position="1"/>
        <end position="81"/>
    </location>
</feature>
<dbReference type="CDD" id="cd00027">
    <property type="entry name" value="BRCT"/>
    <property type="match status" value="1"/>
</dbReference>
<dbReference type="Proteomes" id="UP000283269">
    <property type="component" value="Unassembled WGS sequence"/>
</dbReference>